<dbReference type="EMBL" id="CAJFDH010000005">
    <property type="protein sequence ID" value="CAD5223884.1"/>
    <property type="molecule type" value="Genomic_DNA"/>
</dbReference>
<evidence type="ECO:0000313" key="7">
    <source>
        <dbReference type="Proteomes" id="UP000614601"/>
    </source>
</evidence>
<reference evidence="6" key="1">
    <citation type="submission" date="2020-09" db="EMBL/GenBank/DDBJ databases">
        <authorList>
            <person name="Kikuchi T."/>
        </authorList>
    </citation>
    <scope>NUCLEOTIDE SEQUENCE</scope>
    <source>
        <strain evidence="6">SH1</strain>
    </source>
</reference>
<comment type="caution">
    <text evidence="6">The sequence shown here is derived from an EMBL/GenBank/DDBJ whole genome shotgun (WGS) entry which is preliminary data.</text>
</comment>
<dbReference type="OrthoDB" id="428974at2759"/>
<evidence type="ECO:0000259" key="5">
    <source>
        <dbReference type="PROSITE" id="PS50056"/>
    </source>
</evidence>
<dbReference type="Gene3D" id="3.90.190.10">
    <property type="entry name" value="Protein tyrosine phosphatase superfamily"/>
    <property type="match status" value="1"/>
</dbReference>
<dbReference type="SUPFAM" id="SSF52799">
    <property type="entry name" value="(Phosphotyrosine protein) phosphatases II"/>
    <property type="match status" value="1"/>
</dbReference>
<dbReference type="Proteomes" id="UP000614601">
    <property type="component" value="Unassembled WGS sequence"/>
</dbReference>
<sequence>MPRTIRKLPKEWEKYEPIGKVVEGTRLFAFKTPLCHELCCKYRKSKRFTVGDFYRQNLFAGRDVGLVINATNTARYYEGSEVEILGIEYYKLPIHGRSFVESDSVVKSFMRTVDDFLERNKDNSSLIGVHCTDGVNRSGYLICRYLIDRLSLSSHEALNLVETARGYTIERGALIQAAHRADRERRLRKKRPIESDDEDDDRDKRKKKKRQALKENVMDDSTEQIDHDTLQELMQLEQSLNSQAPEPQASGNEFPHQYFEEKNQQRVQSSQYQLHQQYHKFVNDQSEASSPFVEGSPLDEEEFEEEIDVKIDMTKLGKIDMVEMSTAQRRRQRRKKLETKFEKMKRGKFWEINEMQK</sequence>
<feature type="domain" description="Tyrosine-protein phosphatase" evidence="4">
    <location>
        <begin position="32"/>
        <end position="189"/>
    </location>
</feature>
<keyword evidence="1" id="KW-0378">Hydrolase</keyword>
<evidence type="ECO:0000313" key="6">
    <source>
        <dbReference type="EMBL" id="CAD5223884.1"/>
    </source>
</evidence>
<dbReference type="GO" id="GO:0004721">
    <property type="term" value="F:phosphoprotein phosphatase activity"/>
    <property type="evidence" value="ECO:0007669"/>
    <property type="project" value="UniProtKB-KW"/>
</dbReference>
<name>A0A811L9U0_9BILA</name>
<dbReference type="PANTHER" id="PTHR10367">
    <property type="entry name" value="MRNA-CAPPING ENZYME"/>
    <property type="match status" value="1"/>
</dbReference>
<dbReference type="AlphaFoldDB" id="A0A811L9U0"/>
<gene>
    <name evidence="6" type="ORF">BOKJ2_LOCUS10654</name>
</gene>
<dbReference type="PROSITE" id="PS50054">
    <property type="entry name" value="TYR_PHOSPHATASE_DUAL"/>
    <property type="match status" value="1"/>
</dbReference>
<keyword evidence="2" id="KW-0904">Protein phosphatase</keyword>
<dbReference type="PROSITE" id="PS00383">
    <property type="entry name" value="TYR_PHOSPHATASE_1"/>
    <property type="match status" value="1"/>
</dbReference>
<protein>
    <recommendedName>
        <fullName evidence="8">TYR_PHOSPHATASE_2 domain-containing protein</fullName>
    </recommendedName>
</protein>
<evidence type="ECO:0000256" key="1">
    <source>
        <dbReference type="ARBA" id="ARBA00022801"/>
    </source>
</evidence>
<dbReference type="InterPro" id="IPR000387">
    <property type="entry name" value="Tyr_Pase_dom"/>
</dbReference>
<dbReference type="InterPro" id="IPR051029">
    <property type="entry name" value="mRNA_Capping_Enz/RNA_Phosphat"/>
</dbReference>
<dbReference type="Pfam" id="PF00782">
    <property type="entry name" value="DSPc"/>
    <property type="match status" value="1"/>
</dbReference>
<dbReference type="InterPro" id="IPR016130">
    <property type="entry name" value="Tyr_Pase_AS"/>
</dbReference>
<evidence type="ECO:0008006" key="8">
    <source>
        <dbReference type="Google" id="ProtNLM"/>
    </source>
</evidence>
<dbReference type="InterPro" id="IPR020422">
    <property type="entry name" value="TYR_PHOSPHATASE_DUAL_dom"/>
</dbReference>
<evidence type="ECO:0000256" key="3">
    <source>
        <dbReference type="SAM" id="MobiDB-lite"/>
    </source>
</evidence>
<dbReference type="Proteomes" id="UP000783686">
    <property type="component" value="Unassembled WGS sequence"/>
</dbReference>
<feature type="region of interest" description="Disordered" evidence="3">
    <location>
        <begin position="180"/>
        <end position="224"/>
    </location>
</feature>
<dbReference type="GO" id="GO:0004651">
    <property type="term" value="F:polynucleotide 5'-phosphatase activity"/>
    <property type="evidence" value="ECO:0007669"/>
    <property type="project" value="TreeGrafter"/>
</dbReference>
<dbReference type="EMBL" id="CAJFCW020000005">
    <property type="protein sequence ID" value="CAG9119063.1"/>
    <property type="molecule type" value="Genomic_DNA"/>
</dbReference>
<dbReference type="SMART" id="SM00195">
    <property type="entry name" value="DSPc"/>
    <property type="match status" value="1"/>
</dbReference>
<evidence type="ECO:0000259" key="4">
    <source>
        <dbReference type="PROSITE" id="PS50054"/>
    </source>
</evidence>
<feature type="domain" description="Tyrosine specific protein phosphatases" evidence="5">
    <location>
        <begin position="107"/>
        <end position="176"/>
    </location>
</feature>
<dbReference type="InterPro" id="IPR029021">
    <property type="entry name" value="Prot-tyrosine_phosphatase-like"/>
</dbReference>
<dbReference type="InterPro" id="IPR000340">
    <property type="entry name" value="Dual-sp_phosphatase_cat-dom"/>
</dbReference>
<keyword evidence="7" id="KW-1185">Reference proteome</keyword>
<evidence type="ECO:0000256" key="2">
    <source>
        <dbReference type="ARBA" id="ARBA00022912"/>
    </source>
</evidence>
<dbReference type="PANTHER" id="PTHR10367:SF27">
    <property type="entry name" value="TYROSINE-PROTEIN PHOSPHATASE F54C8.4-RELATED"/>
    <property type="match status" value="1"/>
</dbReference>
<proteinExistence type="predicted"/>
<organism evidence="6 7">
    <name type="scientific">Bursaphelenchus okinawaensis</name>
    <dbReference type="NCBI Taxonomy" id="465554"/>
    <lineage>
        <taxon>Eukaryota</taxon>
        <taxon>Metazoa</taxon>
        <taxon>Ecdysozoa</taxon>
        <taxon>Nematoda</taxon>
        <taxon>Chromadorea</taxon>
        <taxon>Rhabditida</taxon>
        <taxon>Tylenchina</taxon>
        <taxon>Tylenchomorpha</taxon>
        <taxon>Aphelenchoidea</taxon>
        <taxon>Aphelenchoididae</taxon>
        <taxon>Bursaphelenchus</taxon>
    </lineage>
</organism>
<dbReference type="PROSITE" id="PS50056">
    <property type="entry name" value="TYR_PHOSPHATASE_2"/>
    <property type="match status" value="1"/>
</dbReference>
<accession>A0A811L9U0</accession>